<accession>A0AAI8U211</accession>
<dbReference type="PANTHER" id="PTHR39428:SF1">
    <property type="entry name" value="F420H(2)-DEPENDENT QUINONE REDUCTASE RV1261C"/>
    <property type="match status" value="1"/>
</dbReference>
<gene>
    <name evidence="3" type="primary">ddn_4</name>
    <name evidence="3" type="ORF">hbim_07048</name>
</gene>
<dbReference type="RefSeq" id="WP_073906660.1">
    <property type="nucleotide sequence ID" value="NZ_AP027452.1"/>
</dbReference>
<evidence type="ECO:0000313" key="3">
    <source>
        <dbReference type="EMBL" id="BDY33076.1"/>
    </source>
</evidence>
<dbReference type="EMBL" id="AP027452">
    <property type="protein sequence ID" value="BDY33076.1"/>
    <property type="molecule type" value="Genomic_DNA"/>
</dbReference>
<dbReference type="InterPro" id="IPR004378">
    <property type="entry name" value="F420H2_quin_Rdtase"/>
</dbReference>
<evidence type="ECO:0000256" key="1">
    <source>
        <dbReference type="ARBA" id="ARBA00008710"/>
    </source>
</evidence>
<dbReference type="InterPro" id="IPR012349">
    <property type="entry name" value="Split_barrel_FMN-bd"/>
</dbReference>
<dbReference type="SUPFAM" id="SSF50475">
    <property type="entry name" value="FMN-binding split barrel"/>
    <property type="match status" value="1"/>
</dbReference>
<dbReference type="GO" id="GO:0005886">
    <property type="term" value="C:plasma membrane"/>
    <property type="evidence" value="ECO:0007669"/>
    <property type="project" value="TreeGrafter"/>
</dbReference>
<dbReference type="Pfam" id="PF04075">
    <property type="entry name" value="F420H2_quin_red"/>
    <property type="match status" value="1"/>
</dbReference>
<dbReference type="GO" id="GO:0070967">
    <property type="term" value="F:coenzyme F420 binding"/>
    <property type="evidence" value="ECO:0007669"/>
    <property type="project" value="TreeGrafter"/>
</dbReference>
<dbReference type="GO" id="GO:0016491">
    <property type="term" value="F:oxidoreductase activity"/>
    <property type="evidence" value="ECO:0007669"/>
    <property type="project" value="UniProtKB-KW"/>
</dbReference>
<keyword evidence="3" id="KW-0560">Oxidoreductase</keyword>
<dbReference type="NCBIfam" id="TIGR00026">
    <property type="entry name" value="hi_GC_TIGR00026"/>
    <property type="match status" value="1"/>
</dbReference>
<name>A0AAI8U211_MYCME</name>
<reference evidence="3" key="1">
    <citation type="submission" date="2023-03" db="EMBL/GenBank/DDBJ databases">
        <title>Draft genome sequence of a Mycolicibacterium mageritense strain H4_3_1 isolated from a hybrid biological-inorganic system reactor.</title>
        <authorList>
            <person name="Feng X."/>
            <person name="Kazama D."/>
            <person name="Sato K."/>
            <person name="Kobayashi H."/>
        </authorList>
    </citation>
    <scope>NUCLEOTIDE SEQUENCE</scope>
    <source>
        <strain evidence="3">H4_3_1</strain>
    </source>
</reference>
<evidence type="ECO:0000313" key="4">
    <source>
        <dbReference type="Proteomes" id="UP001241092"/>
    </source>
</evidence>
<dbReference type="Gene3D" id="2.30.110.10">
    <property type="entry name" value="Electron Transport, Fmn-binding Protein, Chain A"/>
    <property type="match status" value="1"/>
</dbReference>
<dbReference type="Proteomes" id="UP001241092">
    <property type="component" value="Chromosome"/>
</dbReference>
<dbReference type="EC" id="1.-.-.-" evidence="3"/>
<organism evidence="3 4">
    <name type="scientific">Mycolicibacterium mageritense</name>
    <name type="common">Mycobacterium mageritense</name>
    <dbReference type="NCBI Taxonomy" id="53462"/>
    <lineage>
        <taxon>Bacteria</taxon>
        <taxon>Bacillati</taxon>
        <taxon>Actinomycetota</taxon>
        <taxon>Actinomycetes</taxon>
        <taxon>Mycobacteriales</taxon>
        <taxon>Mycobacteriaceae</taxon>
        <taxon>Mycolicibacterium</taxon>
    </lineage>
</organism>
<dbReference type="PANTHER" id="PTHR39428">
    <property type="entry name" value="F420H(2)-DEPENDENT QUINONE REDUCTASE RV1261C"/>
    <property type="match status" value="1"/>
</dbReference>
<dbReference type="AlphaFoldDB" id="A0AAI8U211"/>
<proteinExistence type="inferred from homology"/>
<comment type="similarity">
    <text evidence="1">Belongs to the F420H(2)-dependent quinone reductase family.</text>
</comment>
<evidence type="ECO:0000256" key="2">
    <source>
        <dbReference type="ARBA" id="ARBA00049106"/>
    </source>
</evidence>
<comment type="catalytic activity">
    <reaction evidence="2">
        <text>oxidized coenzyme F420-(gamma-L-Glu)(n) + a quinol + H(+) = reduced coenzyme F420-(gamma-L-Glu)(n) + a quinone</text>
        <dbReference type="Rhea" id="RHEA:39663"/>
        <dbReference type="Rhea" id="RHEA-COMP:12939"/>
        <dbReference type="Rhea" id="RHEA-COMP:14378"/>
        <dbReference type="ChEBI" id="CHEBI:15378"/>
        <dbReference type="ChEBI" id="CHEBI:24646"/>
        <dbReference type="ChEBI" id="CHEBI:132124"/>
        <dbReference type="ChEBI" id="CHEBI:133980"/>
        <dbReference type="ChEBI" id="CHEBI:139511"/>
    </reaction>
</comment>
<protein>
    <submittedName>
        <fullName evidence="3">Deazaflavin-dependent nitroreductase</fullName>
        <ecNumber evidence="3">1.-.-.-</ecNumber>
    </submittedName>
</protein>
<sequence length="169" mass="18807">MPRASFPRGGWGRDDLSPVFKPVFAFAASPLGSKVIRAVVPLDERVVNRTKGRFSLFGPLSMPELLLTTTGRKSGQPRTTVLSYVHDDVRLLVVGSNFGQERHPSWSTNLVADPRASVSMAGQDIPVTATLLTDGERDAALQRFLAYPMYRAYQTRTDRDLRVFALTRR</sequence>